<protein>
    <submittedName>
        <fullName evidence="3">Uncharacterized protein</fullName>
    </submittedName>
</protein>
<reference evidence="3" key="1">
    <citation type="submission" date="2022-12" db="EMBL/GenBank/DDBJ databases">
        <title>Draft genome assemblies for two species of Escallonia (Escalloniales).</title>
        <authorList>
            <person name="Chanderbali A."/>
            <person name="Dervinis C."/>
            <person name="Anghel I."/>
            <person name="Soltis D."/>
            <person name="Soltis P."/>
            <person name="Zapata F."/>
        </authorList>
    </citation>
    <scope>NUCLEOTIDE SEQUENCE</scope>
    <source>
        <strain evidence="3">UCBG92.1500</strain>
        <tissue evidence="3">Leaf</tissue>
    </source>
</reference>
<dbReference type="Proteomes" id="UP001187471">
    <property type="component" value="Unassembled WGS sequence"/>
</dbReference>
<feature type="compositionally biased region" description="Basic residues" evidence="2">
    <location>
        <begin position="330"/>
        <end position="340"/>
    </location>
</feature>
<proteinExistence type="predicted"/>
<feature type="compositionally biased region" description="Basic residues" evidence="2">
    <location>
        <begin position="1"/>
        <end position="12"/>
    </location>
</feature>
<dbReference type="EMBL" id="JAVXUO010001802">
    <property type="protein sequence ID" value="KAK2979047.1"/>
    <property type="molecule type" value="Genomic_DNA"/>
</dbReference>
<evidence type="ECO:0000256" key="2">
    <source>
        <dbReference type="SAM" id="MobiDB-lite"/>
    </source>
</evidence>
<organism evidence="3 4">
    <name type="scientific">Escallonia rubra</name>
    <dbReference type="NCBI Taxonomy" id="112253"/>
    <lineage>
        <taxon>Eukaryota</taxon>
        <taxon>Viridiplantae</taxon>
        <taxon>Streptophyta</taxon>
        <taxon>Embryophyta</taxon>
        <taxon>Tracheophyta</taxon>
        <taxon>Spermatophyta</taxon>
        <taxon>Magnoliopsida</taxon>
        <taxon>eudicotyledons</taxon>
        <taxon>Gunneridae</taxon>
        <taxon>Pentapetalae</taxon>
        <taxon>asterids</taxon>
        <taxon>campanulids</taxon>
        <taxon>Escalloniales</taxon>
        <taxon>Escalloniaceae</taxon>
        <taxon>Escallonia</taxon>
    </lineage>
</organism>
<dbReference type="PANTHER" id="PTHR31071:SF9">
    <property type="entry name" value="INTRACELLULAR PROTEIN TRANSPORT PROTEIN USO1-RELATED"/>
    <property type="match status" value="1"/>
</dbReference>
<keyword evidence="1" id="KW-0175">Coiled coil</keyword>
<keyword evidence="4" id="KW-1185">Reference proteome</keyword>
<name>A0AA88R152_9ASTE</name>
<evidence type="ECO:0000313" key="3">
    <source>
        <dbReference type="EMBL" id="KAK2979047.1"/>
    </source>
</evidence>
<comment type="caution">
    <text evidence="3">The sequence shown here is derived from an EMBL/GenBank/DDBJ whole genome shotgun (WGS) entry which is preliminary data.</text>
</comment>
<evidence type="ECO:0000313" key="4">
    <source>
        <dbReference type="Proteomes" id="UP001187471"/>
    </source>
</evidence>
<accession>A0AA88R152</accession>
<dbReference type="InterPro" id="IPR043424">
    <property type="entry name" value="BLT-like"/>
</dbReference>
<dbReference type="AlphaFoldDB" id="A0AA88R152"/>
<dbReference type="PANTHER" id="PTHR31071">
    <property type="entry name" value="GB|AAF24581.1"/>
    <property type="match status" value="1"/>
</dbReference>
<feature type="region of interest" description="Disordered" evidence="2">
    <location>
        <begin position="1"/>
        <end position="42"/>
    </location>
</feature>
<gene>
    <name evidence="3" type="ORF">RJ640_013681</name>
</gene>
<feature type="region of interest" description="Disordered" evidence="2">
    <location>
        <begin position="372"/>
        <end position="471"/>
    </location>
</feature>
<feature type="region of interest" description="Disordered" evidence="2">
    <location>
        <begin position="504"/>
        <end position="523"/>
    </location>
</feature>
<feature type="compositionally biased region" description="Basic and acidic residues" evidence="2">
    <location>
        <begin position="380"/>
        <end position="421"/>
    </location>
</feature>
<feature type="region of interest" description="Disordered" evidence="2">
    <location>
        <begin position="320"/>
        <end position="342"/>
    </location>
</feature>
<evidence type="ECO:0000256" key="1">
    <source>
        <dbReference type="SAM" id="Coils"/>
    </source>
</evidence>
<feature type="coiled-coil region" evidence="1">
    <location>
        <begin position="131"/>
        <end position="165"/>
    </location>
</feature>
<sequence length="549" mass="62012">MRKGGARHHHHNYHMDKELGLPKQLAEPPDGPTEKLASQSKLKGYVSASQVQHDQSIKRDGHALQPVYTASYSSSVEDAPYIPAVTPTTSLDFEHMNQKASYSLKTSTELLKVLNRIWSLEKQHASNILYVKSLKRDLNHSQERLKELLQEKKRNRVEMDDLMKQIKGDEVFRKKKEQDRIKAVTYELEDERKLRKHSENIHRKLGRELSEARSSFSNALKELKGERKARILLENFCDELAKGIRDYEQELRLIKHKPEKDLVVNKHSDRLILHISEAWLDERLQMTLAEGRGDLAEKNSAVDKLSSEIQRFLHAKQSDGIGNNGGLLSKKQKGSSKHRHSLESFHLTEAASAPHDGNYEENSSHSGSHCFDLYRVPSGKQRDSRSGHHCEKASLSHPGDEIKSNLMEKKTPSAEVIKARDQSSSQMQFEEHSSGKVGVDEVDNSQKLEKSEVTAGGSEGRENRQVGAPEMDSYRENKCMEDSLNPSASTGNAGTVRQWISRCTAPDPEVSESSSKWPPGVKENTLKAKLLEARLESQRSRSKASKGQI</sequence>